<sequence length="241" mass="26083">MMRRWGLILIALNLCALIVLAFVRPHLMVAPGPLNPAHSAITRDCFACHVPFKGVSADRCIACHKVADIGIRSTKGVPLEAGKRRIAFHLSLAQPNCLACHSDHSGPQLVKASQTSFAHELLRPDVRGQCASCHRAPPTALHAQAGSNCAQCHTQKGWKPASFDHARFFALSGPHNTSCATCHVGGNFSRYTCYSCHEHQPDQIRAKHAEEGIRNIDNCARCHRSGSGEGGEREGGGRDDD</sequence>
<dbReference type="AlphaFoldDB" id="A0A4Q6Y532"/>
<comment type="caution">
    <text evidence="1">The sequence shown here is derived from an EMBL/GenBank/DDBJ whole genome shotgun (WGS) entry which is preliminary data.</text>
</comment>
<name>A0A4Q6Y532_9SPHN</name>
<accession>A0A4Q6Y532</accession>
<organism evidence="1 2">
    <name type="scientific">Sphingomonas populi</name>
    <dbReference type="NCBI Taxonomy" id="2484750"/>
    <lineage>
        <taxon>Bacteria</taxon>
        <taxon>Pseudomonadati</taxon>
        <taxon>Pseudomonadota</taxon>
        <taxon>Alphaproteobacteria</taxon>
        <taxon>Sphingomonadales</taxon>
        <taxon>Sphingomonadaceae</taxon>
        <taxon>Sphingomonas</taxon>
    </lineage>
</organism>
<reference evidence="1 2" key="1">
    <citation type="submission" date="2019-02" db="EMBL/GenBank/DDBJ databases">
        <authorList>
            <person name="Li Y."/>
        </authorList>
    </citation>
    <scope>NUCLEOTIDE SEQUENCE [LARGE SCALE GENOMIC DNA]</scope>
    <source>
        <strain evidence="1 2">3-7</strain>
    </source>
</reference>
<dbReference type="OrthoDB" id="7387371at2"/>
<dbReference type="SUPFAM" id="SSF48695">
    <property type="entry name" value="Multiheme cytochromes"/>
    <property type="match status" value="1"/>
</dbReference>
<dbReference type="Gene3D" id="3.90.10.10">
    <property type="entry name" value="Cytochrome C3"/>
    <property type="match status" value="2"/>
</dbReference>
<gene>
    <name evidence="1" type="ORF">EWE75_05730</name>
</gene>
<evidence type="ECO:0000313" key="2">
    <source>
        <dbReference type="Proteomes" id="UP000292085"/>
    </source>
</evidence>
<dbReference type="RefSeq" id="WP_130155705.1">
    <property type="nucleotide sequence ID" value="NZ_SGIS01000006.1"/>
</dbReference>
<dbReference type="InterPro" id="IPR036280">
    <property type="entry name" value="Multihaem_cyt_sf"/>
</dbReference>
<evidence type="ECO:0000313" key="1">
    <source>
        <dbReference type="EMBL" id="RZF65462.1"/>
    </source>
</evidence>
<proteinExistence type="predicted"/>
<keyword evidence="2" id="KW-1185">Reference proteome</keyword>
<dbReference type="Proteomes" id="UP000292085">
    <property type="component" value="Unassembled WGS sequence"/>
</dbReference>
<protein>
    <submittedName>
        <fullName evidence="1">Class III cytochrome C family protein</fullName>
    </submittedName>
</protein>
<dbReference type="EMBL" id="SGIS01000006">
    <property type="protein sequence ID" value="RZF65462.1"/>
    <property type="molecule type" value="Genomic_DNA"/>
</dbReference>